<protein>
    <submittedName>
        <fullName evidence="1">Uncharacterized protein</fullName>
    </submittedName>
</protein>
<evidence type="ECO:0000313" key="1">
    <source>
        <dbReference type="EMBL" id="NJC35467.1"/>
    </source>
</evidence>
<dbReference type="EMBL" id="JAATJE010000005">
    <property type="protein sequence ID" value="NJC35467.1"/>
    <property type="molecule type" value="Genomic_DNA"/>
</dbReference>
<reference evidence="1 2" key="1">
    <citation type="submission" date="2020-03" db="EMBL/GenBank/DDBJ databases">
        <title>Genomic Encyclopedia of Type Strains, Phase IV (KMG-IV): sequencing the most valuable type-strain genomes for metagenomic binning, comparative biology and taxonomic classification.</title>
        <authorList>
            <person name="Goeker M."/>
        </authorList>
    </citation>
    <scope>NUCLEOTIDE SEQUENCE [LARGE SCALE GENOMIC DNA]</scope>
    <source>
        <strain evidence="1 2">DSM 27651</strain>
    </source>
</reference>
<dbReference type="Proteomes" id="UP000734218">
    <property type="component" value="Unassembled WGS sequence"/>
</dbReference>
<dbReference type="RefSeq" id="WP_167956409.1">
    <property type="nucleotide sequence ID" value="NZ_JAATJE010000005.1"/>
</dbReference>
<gene>
    <name evidence="1" type="ORF">GGR88_002996</name>
</gene>
<accession>A0ABX0XRL2</accession>
<keyword evidence="2" id="KW-1185">Reference proteome</keyword>
<sequence>MLNDLEALATDIADLSKACAEMEGTEAAMLLSQMIAHLEVALSELAERPGMLVGDMPWWISRQSKRNSLS</sequence>
<comment type="caution">
    <text evidence="1">The sequence shown here is derived from an EMBL/GenBank/DDBJ whole genome shotgun (WGS) entry which is preliminary data.</text>
</comment>
<proteinExistence type="predicted"/>
<name>A0ABX0XRL2_9SPHN</name>
<organism evidence="1 2">
    <name type="scientific">Sphingomonas jejuensis</name>
    <dbReference type="NCBI Taxonomy" id="904715"/>
    <lineage>
        <taxon>Bacteria</taxon>
        <taxon>Pseudomonadati</taxon>
        <taxon>Pseudomonadota</taxon>
        <taxon>Alphaproteobacteria</taxon>
        <taxon>Sphingomonadales</taxon>
        <taxon>Sphingomonadaceae</taxon>
        <taxon>Sphingomonas</taxon>
    </lineage>
</organism>
<evidence type="ECO:0000313" key="2">
    <source>
        <dbReference type="Proteomes" id="UP000734218"/>
    </source>
</evidence>